<evidence type="ECO:0000313" key="3">
    <source>
        <dbReference type="Proteomes" id="UP000004994"/>
    </source>
</evidence>
<reference evidence="2" key="2">
    <citation type="submission" date="2019-01" db="UniProtKB">
        <authorList>
            <consortium name="EnsemblPlants"/>
        </authorList>
    </citation>
    <scope>IDENTIFICATION</scope>
    <source>
        <strain evidence="2">cv. Heinz 1706</strain>
    </source>
</reference>
<keyword evidence="3" id="KW-1185">Reference proteome</keyword>
<dbReference type="PANTHER" id="PTHR34427">
    <property type="entry name" value="DUF4283 DOMAIN PROTEIN"/>
    <property type="match status" value="1"/>
</dbReference>
<name>A0A3Q7GIT5_SOLLC</name>
<dbReference type="InParanoid" id="A0A3Q7GIT5"/>
<evidence type="ECO:0000313" key="2">
    <source>
        <dbReference type="EnsemblPlants" id="Solyc05g032665.1.1"/>
    </source>
</evidence>
<dbReference type="InterPro" id="IPR025558">
    <property type="entry name" value="DUF4283"/>
</dbReference>
<accession>A0A3Q7GIT5</accession>
<feature type="domain" description="DUF4283" evidence="1">
    <location>
        <begin position="15"/>
        <end position="76"/>
    </location>
</feature>
<sequence length="84" mass="10120">MVVVEMKRRKGDMQEEDLQRCLIGYCGKTIRKKTTLVDIRKWVSANWKKVFGVNIYELKYEIFMVEFLDKHMAETIQVYARRVD</sequence>
<dbReference type="AlphaFoldDB" id="A0A3Q7GIT5"/>
<dbReference type="PANTHER" id="PTHR34427:SF16">
    <property type="entry name" value="DUF4283 DOMAIN-CONTAINING PROTEIN"/>
    <property type="match status" value="1"/>
</dbReference>
<dbReference type="Pfam" id="PF14111">
    <property type="entry name" value="DUF4283"/>
    <property type="match status" value="1"/>
</dbReference>
<proteinExistence type="predicted"/>
<organism evidence="2">
    <name type="scientific">Solanum lycopersicum</name>
    <name type="common">Tomato</name>
    <name type="synonym">Lycopersicon esculentum</name>
    <dbReference type="NCBI Taxonomy" id="4081"/>
    <lineage>
        <taxon>Eukaryota</taxon>
        <taxon>Viridiplantae</taxon>
        <taxon>Streptophyta</taxon>
        <taxon>Embryophyta</taxon>
        <taxon>Tracheophyta</taxon>
        <taxon>Spermatophyta</taxon>
        <taxon>Magnoliopsida</taxon>
        <taxon>eudicotyledons</taxon>
        <taxon>Gunneridae</taxon>
        <taxon>Pentapetalae</taxon>
        <taxon>asterids</taxon>
        <taxon>lamiids</taxon>
        <taxon>Solanales</taxon>
        <taxon>Solanaceae</taxon>
        <taxon>Solanoideae</taxon>
        <taxon>Solaneae</taxon>
        <taxon>Solanum</taxon>
        <taxon>Solanum subgen. Lycopersicon</taxon>
    </lineage>
</organism>
<dbReference type="Proteomes" id="UP000004994">
    <property type="component" value="Chromosome 5"/>
</dbReference>
<reference evidence="2" key="1">
    <citation type="journal article" date="2012" name="Nature">
        <title>The tomato genome sequence provides insights into fleshy fruit evolution.</title>
        <authorList>
            <consortium name="Tomato Genome Consortium"/>
        </authorList>
    </citation>
    <scope>NUCLEOTIDE SEQUENCE [LARGE SCALE GENOMIC DNA]</scope>
    <source>
        <strain evidence="2">cv. Heinz 1706</strain>
    </source>
</reference>
<evidence type="ECO:0000259" key="1">
    <source>
        <dbReference type="Pfam" id="PF14111"/>
    </source>
</evidence>
<dbReference type="EnsemblPlants" id="Solyc05g032665.1.1">
    <property type="protein sequence ID" value="Solyc05g032665.1.1"/>
    <property type="gene ID" value="Solyc05g032665.1"/>
</dbReference>
<dbReference type="Gramene" id="Solyc05g032665.1.1">
    <property type="protein sequence ID" value="Solyc05g032665.1.1"/>
    <property type="gene ID" value="Solyc05g032665.1"/>
</dbReference>
<protein>
    <recommendedName>
        <fullName evidence="1">DUF4283 domain-containing protein</fullName>
    </recommendedName>
</protein>